<evidence type="ECO:0000256" key="1">
    <source>
        <dbReference type="SAM" id="MobiDB-lite"/>
    </source>
</evidence>
<gene>
    <name evidence="2" type="ORF">Taro_038233</name>
</gene>
<name>A0A843WLL4_COLES</name>
<comment type="caution">
    <text evidence="2">The sequence shown here is derived from an EMBL/GenBank/DDBJ whole genome shotgun (WGS) entry which is preliminary data.</text>
</comment>
<keyword evidence="3" id="KW-1185">Reference proteome</keyword>
<feature type="compositionally biased region" description="Acidic residues" evidence="1">
    <location>
        <begin position="17"/>
        <end position="52"/>
    </location>
</feature>
<reference evidence="2" key="1">
    <citation type="submission" date="2017-07" db="EMBL/GenBank/DDBJ databases">
        <title>Taro Niue Genome Assembly and Annotation.</title>
        <authorList>
            <person name="Atibalentja N."/>
            <person name="Keating K."/>
            <person name="Fields C.J."/>
        </authorList>
    </citation>
    <scope>NUCLEOTIDE SEQUENCE</scope>
    <source>
        <strain evidence="2">Niue_2</strain>
        <tissue evidence="2">Leaf</tissue>
    </source>
</reference>
<protein>
    <submittedName>
        <fullName evidence="2">Uncharacterized protein</fullName>
    </submittedName>
</protein>
<organism evidence="2 3">
    <name type="scientific">Colocasia esculenta</name>
    <name type="common">Wild taro</name>
    <name type="synonym">Arum esculentum</name>
    <dbReference type="NCBI Taxonomy" id="4460"/>
    <lineage>
        <taxon>Eukaryota</taxon>
        <taxon>Viridiplantae</taxon>
        <taxon>Streptophyta</taxon>
        <taxon>Embryophyta</taxon>
        <taxon>Tracheophyta</taxon>
        <taxon>Spermatophyta</taxon>
        <taxon>Magnoliopsida</taxon>
        <taxon>Liliopsida</taxon>
        <taxon>Araceae</taxon>
        <taxon>Aroideae</taxon>
        <taxon>Colocasieae</taxon>
        <taxon>Colocasia</taxon>
    </lineage>
</organism>
<feature type="region of interest" description="Disordered" evidence="1">
    <location>
        <begin position="1"/>
        <end position="62"/>
    </location>
</feature>
<feature type="compositionally biased region" description="Acidic residues" evidence="1">
    <location>
        <begin position="302"/>
        <end position="314"/>
    </location>
</feature>
<sequence>MRTREKRGIIQGRRQPEEEEEVVAMAEEEEEEVAVEDAPEGDETEGGDEMEAEAPRRPRELDGNIGCRRVPAGVQPPAVERVVVGLVAGRGQQHVFLRKSDIRCECLISLGLEFIDMALIDLKLLKDRAWLFFLEDTLLGFNESTLGLGFLPRPRPQPLPRSRLFCLALRHRYIAMVILPPNSGAVMSTLPDDCKFSGGGNNIMLHEKLFDISSNLSVPEKADTRRNWTQTFANSPSNREFASVTPQISDLRGFAAEGGGGLPQGCKEGGNRLWREDFTAGSLLLAIAVGKMSRRVTRDDGEPNSEDSDPELTEAVERERRSNVGTTSQRADPMDSYVLRMVVDNDKNDMGYLYEAMDRAKMELRQSLPKGYKKWWKIIDHRWENTLHHDLHPDGILDGHEPRDPKFKLLAKRPRESSSKGKQPETAEDTEEQFEPARYSESDSRPITQNGEATSIIKENCIRDIYD</sequence>
<feature type="compositionally biased region" description="Basic and acidic residues" evidence="1">
    <location>
        <begin position="409"/>
        <end position="425"/>
    </location>
</feature>
<accession>A0A843WLL4</accession>
<evidence type="ECO:0000313" key="2">
    <source>
        <dbReference type="EMBL" id="MQM05425.1"/>
    </source>
</evidence>
<dbReference type="EMBL" id="NMUH01003410">
    <property type="protein sequence ID" value="MQM05425.1"/>
    <property type="molecule type" value="Genomic_DNA"/>
</dbReference>
<proteinExistence type="predicted"/>
<dbReference type="AlphaFoldDB" id="A0A843WLL4"/>
<feature type="region of interest" description="Disordered" evidence="1">
    <location>
        <begin position="409"/>
        <end position="454"/>
    </location>
</feature>
<dbReference type="Proteomes" id="UP000652761">
    <property type="component" value="Unassembled WGS sequence"/>
</dbReference>
<feature type="region of interest" description="Disordered" evidence="1">
    <location>
        <begin position="295"/>
        <end position="332"/>
    </location>
</feature>
<evidence type="ECO:0000313" key="3">
    <source>
        <dbReference type="Proteomes" id="UP000652761"/>
    </source>
</evidence>
<feature type="compositionally biased region" description="Basic and acidic residues" evidence="1">
    <location>
        <begin position="53"/>
        <end position="62"/>
    </location>
</feature>